<comment type="caution">
    <text evidence="2">The sequence shown here is derived from an EMBL/GenBank/DDBJ whole genome shotgun (WGS) entry which is preliminary data.</text>
</comment>
<name>A0A443RS38_9ACAR</name>
<sequence length="90" mass="9971">MRLQVIILFCLTLLTLVLGHGRLIEPPGRSTAWRFGFRNPPNYDDNALFCGGVYVQYGINGGKCGICGDPWNGPRKNEFPNGIYAKNALI</sequence>
<dbReference type="OrthoDB" id="64893at2759"/>
<dbReference type="VEuPathDB" id="VectorBase:LDEU013958"/>
<organism evidence="2 3">
    <name type="scientific">Leptotrombidium deliense</name>
    <dbReference type="NCBI Taxonomy" id="299467"/>
    <lineage>
        <taxon>Eukaryota</taxon>
        <taxon>Metazoa</taxon>
        <taxon>Ecdysozoa</taxon>
        <taxon>Arthropoda</taxon>
        <taxon>Chelicerata</taxon>
        <taxon>Arachnida</taxon>
        <taxon>Acari</taxon>
        <taxon>Acariformes</taxon>
        <taxon>Trombidiformes</taxon>
        <taxon>Prostigmata</taxon>
        <taxon>Anystina</taxon>
        <taxon>Parasitengona</taxon>
        <taxon>Trombiculoidea</taxon>
        <taxon>Trombiculidae</taxon>
        <taxon>Leptotrombidium</taxon>
    </lineage>
</organism>
<accession>A0A443RS38</accession>
<dbReference type="AlphaFoldDB" id="A0A443RS38"/>
<evidence type="ECO:0000313" key="2">
    <source>
        <dbReference type="EMBL" id="RWS18082.1"/>
    </source>
</evidence>
<dbReference type="EMBL" id="NCKV01046438">
    <property type="protein sequence ID" value="RWS18082.1"/>
    <property type="molecule type" value="Genomic_DNA"/>
</dbReference>
<gene>
    <name evidence="2" type="ORF">B4U80_05900</name>
</gene>
<evidence type="ECO:0000256" key="1">
    <source>
        <dbReference type="SAM" id="SignalP"/>
    </source>
</evidence>
<reference evidence="2 3" key="1">
    <citation type="journal article" date="2018" name="Gigascience">
        <title>Genomes of trombidid mites reveal novel predicted allergens and laterally-transferred genes associated with secondary metabolism.</title>
        <authorList>
            <person name="Dong X."/>
            <person name="Chaisiri K."/>
            <person name="Xia D."/>
            <person name="Armstrong S.D."/>
            <person name="Fang Y."/>
            <person name="Donnelly M.J."/>
            <person name="Kadowaki T."/>
            <person name="McGarry J.W."/>
            <person name="Darby A.C."/>
            <person name="Makepeace B.L."/>
        </authorList>
    </citation>
    <scope>NUCLEOTIDE SEQUENCE [LARGE SCALE GENOMIC DNA]</scope>
    <source>
        <strain evidence="2">UoL-UT</strain>
    </source>
</reference>
<feature type="signal peptide" evidence="1">
    <location>
        <begin position="1"/>
        <end position="19"/>
    </location>
</feature>
<proteinExistence type="predicted"/>
<dbReference type="Proteomes" id="UP000288716">
    <property type="component" value="Unassembled WGS sequence"/>
</dbReference>
<evidence type="ECO:0000313" key="3">
    <source>
        <dbReference type="Proteomes" id="UP000288716"/>
    </source>
</evidence>
<feature type="non-terminal residue" evidence="2">
    <location>
        <position position="90"/>
    </location>
</feature>
<protein>
    <submittedName>
        <fullName evidence="2">Uncharacterized protein</fullName>
    </submittedName>
</protein>
<keyword evidence="3" id="KW-1185">Reference proteome</keyword>
<dbReference type="STRING" id="299467.A0A443RS38"/>
<keyword evidence="1" id="KW-0732">Signal</keyword>
<feature type="chain" id="PRO_5019435218" evidence="1">
    <location>
        <begin position="20"/>
        <end position="90"/>
    </location>
</feature>